<proteinExistence type="predicted"/>
<sequence>MASREPPTRQHRGQGVGQGGNQLPTSFDSSQWRQLLPPVLMVLTSQESRILMPSVASLPEELLLLDQGGLASVLGGRASAMRAWHRVRCWHGSAS</sequence>
<organism evidence="2 3">
    <name type="scientific">Prolemur simus</name>
    <name type="common">Greater bamboo lemur</name>
    <name type="synonym">Hapalemur simus</name>
    <dbReference type="NCBI Taxonomy" id="1328070"/>
    <lineage>
        <taxon>Eukaryota</taxon>
        <taxon>Metazoa</taxon>
        <taxon>Chordata</taxon>
        <taxon>Craniata</taxon>
        <taxon>Vertebrata</taxon>
        <taxon>Euteleostomi</taxon>
        <taxon>Mammalia</taxon>
        <taxon>Eutheria</taxon>
        <taxon>Euarchontoglires</taxon>
        <taxon>Primates</taxon>
        <taxon>Strepsirrhini</taxon>
        <taxon>Lemuriformes</taxon>
        <taxon>Lemuridae</taxon>
        <taxon>Prolemur</taxon>
    </lineage>
</organism>
<dbReference type="Proteomes" id="UP000694414">
    <property type="component" value="Unplaced"/>
</dbReference>
<feature type="region of interest" description="Disordered" evidence="1">
    <location>
        <begin position="1"/>
        <end position="28"/>
    </location>
</feature>
<keyword evidence="3" id="KW-1185">Reference proteome</keyword>
<reference evidence="2" key="2">
    <citation type="submission" date="2025-09" db="UniProtKB">
        <authorList>
            <consortium name="Ensembl"/>
        </authorList>
    </citation>
    <scope>IDENTIFICATION</scope>
</reference>
<dbReference type="Ensembl" id="ENSPSMT00000024499.1">
    <property type="protein sequence ID" value="ENSPSMP00000021119.1"/>
    <property type="gene ID" value="ENSPSMG00000014938.1"/>
</dbReference>
<reference evidence="2" key="1">
    <citation type="submission" date="2025-08" db="UniProtKB">
        <authorList>
            <consortium name="Ensembl"/>
        </authorList>
    </citation>
    <scope>IDENTIFICATION</scope>
</reference>
<protein>
    <submittedName>
        <fullName evidence="2">Uncharacterized protein</fullName>
    </submittedName>
</protein>
<evidence type="ECO:0000313" key="2">
    <source>
        <dbReference type="Ensembl" id="ENSPSMP00000021119.1"/>
    </source>
</evidence>
<evidence type="ECO:0000313" key="3">
    <source>
        <dbReference type="Proteomes" id="UP000694414"/>
    </source>
</evidence>
<evidence type="ECO:0000256" key="1">
    <source>
        <dbReference type="SAM" id="MobiDB-lite"/>
    </source>
</evidence>
<accession>A0A8C8ZQN8</accession>
<name>A0A8C8ZQN8_PROSS</name>
<dbReference type="GeneTree" id="ENSGT00960000189810"/>
<dbReference type="AlphaFoldDB" id="A0A8C8ZQN8"/>